<reference evidence="4 5" key="1">
    <citation type="submission" date="2018-04" db="EMBL/GenBank/DDBJ databases">
        <title>Genomic Encyclopedia of Type Strains, Phase III (KMG-III): the genomes of soil and plant-associated and newly described type strains.</title>
        <authorList>
            <person name="Whitman W."/>
        </authorList>
    </citation>
    <scope>NUCLEOTIDE SEQUENCE [LARGE SCALE GENOMIC DNA]</scope>
    <source>
        <strain evidence="4 5">NW12</strain>
    </source>
</reference>
<evidence type="ECO:0000313" key="4">
    <source>
        <dbReference type="EMBL" id="PTM45107.1"/>
    </source>
</evidence>
<dbReference type="GO" id="GO:0016407">
    <property type="term" value="F:acetyltransferase activity"/>
    <property type="evidence" value="ECO:0007669"/>
    <property type="project" value="InterPro"/>
</dbReference>
<comment type="similarity">
    <text evidence="1">Belongs to the transferase hexapeptide repeat family.</text>
</comment>
<organism evidence="4 5">
    <name type="scientific">Sphingomonas aerolata</name>
    <dbReference type="NCBI Taxonomy" id="185951"/>
    <lineage>
        <taxon>Bacteria</taxon>
        <taxon>Pseudomonadati</taxon>
        <taxon>Pseudomonadota</taxon>
        <taxon>Alphaproteobacteria</taxon>
        <taxon>Sphingomonadales</taxon>
        <taxon>Sphingomonadaceae</taxon>
        <taxon>Sphingomonas</taxon>
    </lineage>
</organism>
<accession>A0A2T4YNX0</accession>
<protein>
    <recommendedName>
        <fullName evidence="3">Maltose/galactoside acetyltransferase domain-containing protein</fullName>
    </recommendedName>
</protein>
<evidence type="ECO:0000313" key="5">
    <source>
        <dbReference type="Proteomes" id="UP000240996"/>
    </source>
</evidence>
<name>A0A2T4YNX0_9SPHN</name>
<dbReference type="AlphaFoldDB" id="A0A2T4YNX0"/>
<dbReference type="InterPro" id="IPR024688">
    <property type="entry name" value="Mac_dom"/>
</dbReference>
<dbReference type="Pfam" id="PF12464">
    <property type="entry name" value="Mac"/>
    <property type="match status" value="1"/>
</dbReference>
<evidence type="ECO:0000259" key="3">
    <source>
        <dbReference type="Pfam" id="PF12464"/>
    </source>
</evidence>
<keyword evidence="2" id="KW-0808">Transferase</keyword>
<dbReference type="EMBL" id="PZZN01000003">
    <property type="protein sequence ID" value="PTM45107.1"/>
    <property type="molecule type" value="Genomic_DNA"/>
</dbReference>
<evidence type="ECO:0000256" key="1">
    <source>
        <dbReference type="ARBA" id="ARBA00007274"/>
    </source>
</evidence>
<proteinExistence type="inferred from homology"/>
<dbReference type="Proteomes" id="UP000240996">
    <property type="component" value="Unassembled WGS sequence"/>
</dbReference>
<feature type="domain" description="Maltose/galactoside acetyltransferase" evidence="3">
    <location>
        <begin position="6"/>
        <end position="37"/>
    </location>
</feature>
<keyword evidence="5" id="KW-1185">Reference proteome</keyword>
<gene>
    <name evidence="4" type="ORF">C8J24_3327</name>
</gene>
<sequence length="77" mass="8161">MTQKERMLAGELNVADVPELVADAANAAGRLDRYNRASTAIVIAKKACPPERCVTTIGAGDASVLPWPSPIQQSRAQ</sequence>
<evidence type="ECO:0000256" key="2">
    <source>
        <dbReference type="ARBA" id="ARBA00022679"/>
    </source>
</evidence>
<comment type="caution">
    <text evidence="4">The sequence shown here is derived from an EMBL/GenBank/DDBJ whole genome shotgun (WGS) entry which is preliminary data.</text>
</comment>